<reference evidence="1 2" key="1">
    <citation type="submission" date="2018-05" db="EMBL/GenBank/DDBJ databases">
        <title>Abyssibacter profundi OUC007T gen. nov., sp. nov, a marine bacterium isolated from seawater of the Mariana Trench.</title>
        <authorList>
            <person name="Zhou S."/>
        </authorList>
    </citation>
    <scope>NUCLEOTIDE SEQUENCE [LARGE SCALE GENOMIC DNA]</scope>
    <source>
        <strain evidence="1 2">OUC007</strain>
    </source>
</reference>
<evidence type="ECO:0000313" key="1">
    <source>
        <dbReference type="EMBL" id="PWN56337.1"/>
    </source>
</evidence>
<dbReference type="AlphaFoldDB" id="A0A363ULR4"/>
<dbReference type="RefSeq" id="WP_109720108.1">
    <property type="nucleotide sequence ID" value="NZ_QEQK01000006.1"/>
</dbReference>
<proteinExistence type="predicted"/>
<accession>A0A363ULR4</accession>
<dbReference type="GO" id="GO:0003677">
    <property type="term" value="F:DNA binding"/>
    <property type="evidence" value="ECO:0007669"/>
    <property type="project" value="InterPro"/>
</dbReference>
<evidence type="ECO:0000313" key="2">
    <source>
        <dbReference type="Proteomes" id="UP000251800"/>
    </source>
</evidence>
<dbReference type="InterPro" id="IPR031856">
    <property type="entry name" value="YdaS_toxin-like"/>
</dbReference>
<dbReference type="SUPFAM" id="SSF47413">
    <property type="entry name" value="lambda repressor-like DNA-binding domains"/>
    <property type="match status" value="1"/>
</dbReference>
<dbReference type="InterPro" id="IPR059216">
    <property type="entry name" value="LeuA_carph_isopro_dom"/>
</dbReference>
<dbReference type="NCBIfam" id="NF046037">
    <property type="entry name" value="carphisopro"/>
    <property type="match status" value="1"/>
</dbReference>
<gene>
    <name evidence="1" type="ORF">DEH80_07910</name>
</gene>
<dbReference type="Proteomes" id="UP000251800">
    <property type="component" value="Unassembled WGS sequence"/>
</dbReference>
<dbReference type="Pfam" id="PF15943">
    <property type="entry name" value="YdaS_toxin"/>
    <property type="match status" value="1"/>
</dbReference>
<dbReference type="Gene3D" id="1.10.260.40">
    <property type="entry name" value="lambda repressor-like DNA-binding domains"/>
    <property type="match status" value="1"/>
</dbReference>
<dbReference type="EMBL" id="QEQK01000006">
    <property type="protein sequence ID" value="PWN56337.1"/>
    <property type="molecule type" value="Genomic_DNA"/>
</dbReference>
<keyword evidence="2" id="KW-1185">Reference proteome</keyword>
<dbReference type="InterPro" id="IPR010982">
    <property type="entry name" value="Lambda_DNA-bd_dom_sf"/>
</dbReference>
<name>A0A363ULR4_9GAMM</name>
<comment type="caution">
    <text evidence="1">The sequence shown here is derived from an EMBL/GenBank/DDBJ whole genome shotgun (WGS) entry which is preliminary data.</text>
</comment>
<sequence length="71" mass="7656">MTELDKAIEHCGSAAALADKLGVVPMTVSQWRKRGRVPAERCRAVEEATEGEVTRYALRPDVFGDAPEAAA</sequence>
<organism evidence="1 2">
    <name type="scientific">Abyssibacter profundi</name>
    <dbReference type="NCBI Taxonomy" id="2182787"/>
    <lineage>
        <taxon>Bacteria</taxon>
        <taxon>Pseudomonadati</taxon>
        <taxon>Pseudomonadota</taxon>
        <taxon>Gammaproteobacteria</taxon>
        <taxon>Chromatiales</taxon>
        <taxon>Oceanococcaceae</taxon>
        <taxon>Abyssibacter</taxon>
    </lineage>
</organism>
<dbReference type="OrthoDB" id="6446140at2"/>
<protein>
    <recommendedName>
        <fullName evidence="3">CI repressor</fullName>
    </recommendedName>
</protein>
<evidence type="ECO:0008006" key="3">
    <source>
        <dbReference type="Google" id="ProtNLM"/>
    </source>
</evidence>